<dbReference type="EMBL" id="CP001293">
    <property type="protein sequence ID" value="ACK74008.1"/>
    <property type="molecule type" value="Genomic_DNA"/>
</dbReference>
<dbReference type="Proteomes" id="UP000002384">
    <property type="component" value="Plasmid pP742402"/>
</dbReference>
<dbReference type="RefSeq" id="WP_012599515.1">
    <property type="nucleotide sequence ID" value="NC_011737.1"/>
</dbReference>
<protein>
    <submittedName>
        <fullName evidence="2">Uncharacterized protein</fullName>
    </submittedName>
</protein>
<evidence type="ECO:0000256" key="1">
    <source>
        <dbReference type="SAM" id="SignalP"/>
    </source>
</evidence>
<geneLocation type="plasmid" evidence="2 3">
    <name>pP742402</name>
</geneLocation>
<name>B7KMI6_GLOC7</name>
<evidence type="ECO:0000313" key="3">
    <source>
        <dbReference type="Proteomes" id="UP000002384"/>
    </source>
</evidence>
<keyword evidence="2" id="KW-0614">Plasmid</keyword>
<reference evidence="3" key="1">
    <citation type="journal article" date="2011" name="MBio">
        <title>Novel metabolic attributes of the genus Cyanothece, comprising a group of unicellular nitrogen-fixing Cyanobacteria.</title>
        <authorList>
            <person name="Bandyopadhyay A."/>
            <person name="Elvitigala T."/>
            <person name="Welsh E."/>
            <person name="Stockel J."/>
            <person name="Liberton M."/>
            <person name="Min H."/>
            <person name="Sherman L.A."/>
            <person name="Pakrasi H.B."/>
        </authorList>
    </citation>
    <scope>NUCLEOTIDE SEQUENCE [LARGE SCALE GENOMIC DNA]</scope>
    <source>
        <strain evidence="3">PCC 7424</strain>
        <plasmid evidence="3">pP742402</plasmid>
    </source>
</reference>
<accession>B7KMI6</accession>
<dbReference type="HOGENOM" id="CLU_2568143_0_0_3"/>
<feature type="signal peptide" evidence="1">
    <location>
        <begin position="1"/>
        <end position="26"/>
    </location>
</feature>
<keyword evidence="1" id="KW-0732">Signal</keyword>
<sequence>MKIKFKPLSLLSALFVSVSVSVNVQAEIPPITVIWFRLCNVNAIMISDKEGCYSHHLALWGVVKEEDIQLETLTNKPFGFH</sequence>
<feature type="chain" id="PRO_5002858689" evidence="1">
    <location>
        <begin position="27"/>
        <end position="81"/>
    </location>
</feature>
<organism evidence="2 3">
    <name type="scientific">Gloeothece citriformis (strain PCC 7424)</name>
    <name type="common">Cyanothece sp. (strain PCC 7424)</name>
    <dbReference type="NCBI Taxonomy" id="65393"/>
    <lineage>
        <taxon>Bacteria</taxon>
        <taxon>Bacillati</taxon>
        <taxon>Cyanobacteriota</taxon>
        <taxon>Cyanophyceae</taxon>
        <taxon>Oscillatoriophycideae</taxon>
        <taxon>Chroococcales</taxon>
        <taxon>Aphanothecaceae</taxon>
        <taxon>Gloeothece</taxon>
        <taxon>Gloeothece citriformis</taxon>
    </lineage>
</organism>
<evidence type="ECO:0000313" key="2">
    <source>
        <dbReference type="EMBL" id="ACK74008.1"/>
    </source>
</evidence>
<dbReference type="KEGG" id="cyc:PCC7424_5434"/>
<gene>
    <name evidence="2" type="ordered locus">PCC7424_5434</name>
</gene>
<keyword evidence="3" id="KW-1185">Reference proteome</keyword>
<proteinExistence type="predicted"/>
<dbReference type="AlphaFoldDB" id="B7KMI6"/>